<feature type="region of interest" description="Disordered" evidence="1">
    <location>
        <begin position="207"/>
        <end position="227"/>
    </location>
</feature>
<dbReference type="RefSeq" id="WP_006683035.1">
    <property type="nucleotide sequence ID" value="NZ_CAFB01000051.1"/>
</dbReference>
<dbReference type="Proteomes" id="UP000054051">
    <property type="component" value="Unassembled WGS sequence"/>
</dbReference>
<reference evidence="3 4" key="1">
    <citation type="submission" date="2011-08" db="EMBL/GenBank/DDBJ databases">
        <title>The genome of the obligate endobacterium of an arbuscular mycorrhizal fungus reveals an interphylum network of nutritional interactions.</title>
        <authorList>
            <person name="Ghignone S."/>
            <person name="Salvioli A."/>
            <person name="Anca I."/>
            <person name="Lumini E."/>
            <person name="Ortu G."/>
            <person name="Petiti L."/>
            <person name="Cruveiller S."/>
            <person name="Bianciotto V."/>
            <person name="Piffanelli P."/>
            <person name="Lanfranco L."/>
            <person name="Bonfante P."/>
        </authorList>
    </citation>
    <scope>NUCLEOTIDE SEQUENCE [LARGE SCALE GENOMIC DNA]</scope>
    <source>
        <strain evidence="3 4">BEG34</strain>
    </source>
</reference>
<keyword evidence="4" id="KW-1185">Reference proteome</keyword>
<dbReference type="SUPFAM" id="SSF69255">
    <property type="entry name" value="gp5 N-terminal domain-like"/>
    <property type="match status" value="1"/>
</dbReference>
<dbReference type="InterPro" id="IPR044033">
    <property type="entry name" value="GpV-like_apex"/>
</dbReference>
<dbReference type="InterPro" id="IPR006531">
    <property type="entry name" value="Gp5/Vgr_OB"/>
</dbReference>
<dbReference type="AlphaFoldDB" id="G2JAY8"/>
<protein>
    <submittedName>
        <fullName evidence="3">Putative phage-related baseplate assembly protein V</fullName>
    </submittedName>
</protein>
<feature type="compositionally biased region" description="Gly residues" evidence="1">
    <location>
        <begin position="216"/>
        <end position="227"/>
    </location>
</feature>
<feature type="domain" description="Gp5/Type VI secretion system Vgr protein OB-fold" evidence="2">
    <location>
        <begin position="23"/>
        <end position="82"/>
    </location>
</feature>
<name>G2JAY8_9BURK</name>
<organism evidence="3 4">
    <name type="scientific">Candidatus Glomeribacter gigasporarum BEG34</name>
    <dbReference type="NCBI Taxonomy" id="1070319"/>
    <lineage>
        <taxon>Bacteria</taxon>
        <taxon>Pseudomonadati</taxon>
        <taxon>Pseudomonadota</taxon>
        <taxon>Betaproteobacteria</taxon>
        <taxon>Burkholderiales</taxon>
        <taxon>Burkholderiaceae</taxon>
        <taxon>Candidatus Glomeribacter</taxon>
    </lineage>
</organism>
<evidence type="ECO:0000313" key="4">
    <source>
        <dbReference type="Proteomes" id="UP000054051"/>
    </source>
</evidence>
<accession>G2JAY8</accession>
<dbReference type="Pfam" id="PF04717">
    <property type="entry name" value="Phage_base_V"/>
    <property type="match status" value="1"/>
</dbReference>
<gene>
    <name evidence="3" type="ORF">CAGGBEG34_330036</name>
</gene>
<evidence type="ECO:0000256" key="1">
    <source>
        <dbReference type="SAM" id="MobiDB-lite"/>
    </source>
</evidence>
<proteinExistence type="predicted"/>
<comment type="caution">
    <text evidence="3">The sequence shown here is derived from an EMBL/GenBank/DDBJ whole genome shotgun (WGS) entry which is preliminary data.</text>
</comment>
<dbReference type="eggNOG" id="COG3501">
    <property type="taxonomic scope" value="Bacteria"/>
</dbReference>
<dbReference type="Pfam" id="PF18946">
    <property type="entry name" value="Apex"/>
    <property type="match status" value="1"/>
</dbReference>
<dbReference type="InterPro" id="IPR037026">
    <property type="entry name" value="Vgr_OB-fold_dom_sf"/>
</dbReference>
<dbReference type="STRING" id="1070319.CAGGBEG34_330036"/>
<dbReference type="EMBL" id="CAFB01000051">
    <property type="protein sequence ID" value="CCD29940.1"/>
    <property type="molecule type" value="Genomic_DNA"/>
</dbReference>
<sequence length="227" mass="24077">MKYLMNAFKSVAQQATQSRAATRHGIVTSYDPKTYAVKVQLQPEGVLTGWIPLKSAWVGNGWGLFCPPSIGDAIEIDFQEDDGGNGCAGWRFYNAVERPLPCPSGEFWLVHRKGAQLKFRNDGTVELRATQDLNIQANSDVHLDVSGTLQSRASQWNHKGPVSIDGALHVTQAITGQGGMTVSGGSGAEVEGSLRVRNGDVIADGISLKGHTHGGVEPGGGQTGAPQ</sequence>
<dbReference type="Gene3D" id="2.40.50.230">
    <property type="entry name" value="Gp5 N-terminal domain"/>
    <property type="match status" value="1"/>
</dbReference>
<evidence type="ECO:0000313" key="3">
    <source>
        <dbReference type="EMBL" id="CCD29940.1"/>
    </source>
</evidence>
<evidence type="ECO:0000259" key="2">
    <source>
        <dbReference type="Pfam" id="PF04717"/>
    </source>
</evidence>